<dbReference type="InterPro" id="IPR036388">
    <property type="entry name" value="WH-like_DNA-bd_sf"/>
</dbReference>
<dbReference type="Proteomes" id="UP001172911">
    <property type="component" value="Unassembled WGS sequence"/>
</dbReference>
<protein>
    <submittedName>
        <fullName evidence="5">Lrp/AsnC family transcriptional regulator</fullName>
    </submittedName>
</protein>
<keyword evidence="2" id="KW-0238">DNA-binding</keyword>
<dbReference type="GO" id="GO:0005829">
    <property type="term" value="C:cytosol"/>
    <property type="evidence" value="ECO:0007669"/>
    <property type="project" value="TreeGrafter"/>
</dbReference>
<reference evidence="5" key="1">
    <citation type="journal article" date="2023" name="J. Hazard. Mater.">
        <title>Anaerobic biodegradation of pyrene and benzo[a]pyrene by a new sulfate-reducing Desulforamulus aquiferis strain DSA.</title>
        <authorList>
            <person name="Zhang Z."/>
            <person name="Sun J."/>
            <person name="Gong X."/>
            <person name="Wang C."/>
            <person name="Wang H."/>
        </authorList>
    </citation>
    <scope>NUCLEOTIDE SEQUENCE</scope>
    <source>
        <strain evidence="5">DSA</strain>
    </source>
</reference>
<dbReference type="PRINTS" id="PR00033">
    <property type="entry name" value="HTHASNC"/>
</dbReference>
<evidence type="ECO:0000313" key="6">
    <source>
        <dbReference type="Proteomes" id="UP001172911"/>
    </source>
</evidence>
<dbReference type="PANTHER" id="PTHR30154">
    <property type="entry name" value="LEUCINE-RESPONSIVE REGULATORY PROTEIN"/>
    <property type="match status" value="1"/>
</dbReference>
<evidence type="ECO:0000256" key="2">
    <source>
        <dbReference type="ARBA" id="ARBA00023125"/>
    </source>
</evidence>
<keyword evidence="1" id="KW-0805">Transcription regulation</keyword>
<gene>
    <name evidence="5" type="ORF">P6N53_08525</name>
</gene>
<dbReference type="RefSeq" id="WP_304542508.1">
    <property type="nucleotide sequence ID" value="NZ_JARPTC010000012.1"/>
</dbReference>
<dbReference type="InterPro" id="IPR036390">
    <property type="entry name" value="WH_DNA-bd_sf"/>
</dbReference>
<evidence type="ECO:0000256" key="1">
    <source>
        <dbReference type="ARBA" id="ARBA00023015"/>
    </source>
</evidence>
<reference evidence="5" key="2">
    <citation type="submission" date="2023-03" db="EMBL/GenBank/DDBJ databases">
        <authorList>
            <person name="Zhang Z."/>
        </authorList>
    </citation>
    <scope>NUCLEOTIDE SEQUENCE</scope>
    <source>
        <strain evidence="5">DSA</strain>
    </source>
</reference>
<organism evidence="5 6">
    <name type="scientific">Desulforamulus aquiferis</name>
    <dbReference type="NCBI Taxonomy" id="1397668"/>
    <lineage>
        <taxon>Bacteria</taxon>
        <taxon>Bacillati</taxon>
        <taxon>Bacillota</taxon>
        <taxon>Clostridia</taxon>
        <taxon>Eubacteriales</taxon>
        <taxon>Peptococcaceae</taxon>
        <taxon>Desulforamulus</taxon>
    </lineage>
</organism>
<dbReference type="Gene3D" id="1.10.10.10">
    <property type="entry name" value="Winged helix-like DNA-binding domain superfamily/Winged helix DNA-binding domain"/>
    <property type="match status" value="1"/>
</dbReference>
<dbReference type="SUPFAM" id="SSF46785">
    <property type="entry name" value="Winged helix' DNA-binding domain"/>
    <property type="match status" value="1"/>
</dbReference>
<dbReference type="InterPro" id="IPR019888">
    <property type="entry name" value="Tscrpt_reg_AsnC-like"/>
</dbReference>
<dbReference type="Pfam" id="PF01037">
    <property type="entry name" value="AsnC_trans_reg"/>
    <property type="match status" value="1"/>
</dbReference>
<feature type="domain" description="HTH asnC-type" evidence="4">
    <location>
        <begin position="6"/>
        <end position="67"/>
    </location>
</feature>
<dbReference type="Gene3D" id="3.30.70.920">
    <property type="match status" value="1"/>
</dbReference>
<comment type="caution">
    <text evidence="5">The sequence shown here is derived from an EMBL/GenBank/DDBJ whole genome shotgun (WGS) entry which is preliminary data.</text>
</comment>
<dbReference type="EMBL" id="JARPTC010000012">
    <property type="protein sequence ID" value="MDO7787262.1"/>
    <property type="molecule type" value="Genomic_DNA"/>
</dbReference>
<evidence type="ECO:0000313" key="5">
    <source>
        <dbReference type="EMBL" id="MDO7787262.1"/>
    </source>
</evidence>
<evidence type="ECO:0000259" key="4">
    <source>
        <dbReference type="PROSITE" id="PS50956"/>
    </source>
</evidence>
<proteinExistence type="predicted"/>
<dbReference type="Pfam" id="PF13412">
    <property type="entry name" value="HTH_24"/>
    <property type="match status" value="1"/>
</dbReference>
<dbReference type="PROSITE" id="PS50956">
    <property type="entry name" value="HTH_ASNC_2"/>
    <property type="match status" value="1"/>
</dbReference>
<dbReference type="AlphaFoldDB" id="A0AAW7ZC50"/>
<dbReference type="PANTHER" id="PTHR30154:SF53">
    <property type="entry name" value="HTH-TYPE TRANSCRIPTIONAL REGULATOR LRPC"/>
    <property type="match status" value="1"/>
</dbReference>
<dbReference type="GO" id="GO:0043565">
    <property type="term" value="F:sequence-specific DNA binding"/>
    <property type="evidence" value="ECO:0007669"/>
    <property type="project" value="InterPro"/>
</dbReference>
<dbReference type="SMART" id="SM00344">
    <property type="entry name" value="HTH_ASNC"/>
    <property type="match status" value="1"/>
</dbReference>
<dbReference type="PROSITE" id="PS00519">
    <property type="entry name" value="HTH_ASNC_1"/>
    <property type="match status" value="1"/>
</dbReference>
<dbReference type="InterPro" id="IPR019885">
    <property type="entry name" value="Tscrpt_reg_HTH_AsnC-type_CS"/>
</dbReference>
<dbReference type="CDD" id="cd00090">
    <property type="entry name" value="HTH_ARSR"/>
    <property type="match status" value="1"/>
</dbReference>
<evidence type="ECO:0000256" key="3">
    <source>
        <dbReference type="ARBA" id="ARBA00023163"/>
    </source>
</evidence>
<dbReference type="GO" id="GO:0043200">
    <property type="term" value="P:response to amino acid"/>
    <property type="evidence" value="ECO:0007669"/>
    <property type="project" value="TreeGrafter"/>
</dbReference>
<dbReference type="InterPro" id="IPR019887">
    <property type="entry name" value="Tscrpt_reg_AsnC/Lrp_C"/>
</dbReference>
<dbReference type="SUPFAM" id="SSF54909">
    <property type="entry name" value="Dimeric alpha+beta barrel"/>
    <property type="match status" value="1"/>
</dbReference>
<dbReference type="InterPro" id="IPR011991">
    <property type="entry name" value="ArsR-like_HTH"/>
</dbReference>
<dbReference type="InterPro" id="IPR011008">
    <property type="entry name" value="Dimeric_a/b-barrel"/>
</dbReference>
<sequence>MKNFNLNSLDYKLINILMDNGRVTWSELGDSLGLSAPAAAERVRRLEDKGIIKGYSAIVDPELLSFEIVAFISVTLDRPENRHGFLENILKVKEIQECHHVAGEEDYLLKVRCTKIKSLERLISEVLKEIPGVGKTKTTIVLSSKKETLKIPIPSSK</sequence>
<name>A0AAW7ZC50_9FIRM</name>
<keyword evidence="6" id="KW-1185">Reference proteome</keyword>
<accession>A0AAW7ZC50</accession>
<dbReference type="InterPro" id="IPR000485">
    <property type="entry name" value="AsnC-type_HTH_dom"/>
</dbReference>
<keyword evidence="3" id="KW-0804">Transcription</keyword>